<evidence type="ECO:0000259" key="1">
    <source>
        <dbReference type="Pfam" id="PF09343"/>
    </source>
</evidence>
<feature type="non-terminal residue" evidence="2">
    <location>
        <position position="1"/>
    </location>
</feature>
<proteinExistence type="predicted"/>
<dbReference type="Proteomes" id="UP000757890">
    <property type="component" value="Unassembled WGS sequence"/>
</dbReference>
<protein>
    <submittedName>
        <fullName evidence="2">DUF2460 domain-containing protein</fullName>
    </submittedName>
</protein>
<comment type="caution">
    <text evidence="2">The sequence shown here is derived from an EMBL/GenBank/DDBJ whole genome shotgun (WGS) entry which is preliminary data.</text>
</comment>
<evidence type="ECO:0000313" key="2">
    <source>
        <dbReference type="EMBL" id="MBF1129785.1"/>
    </source>
</evidence>
<gene>
    <name evidence="2" type="ORF">HXL70_07065</name>
</gene>
<name>A0A930B940_9FIRM</name>
<sequence>LIELTNAEARKLMGFAALLKGAHTPFLWLDPEDYEEKGIQLPLIANGIYQAVMKMGDYVEPVEYIEKVAVYVDGVKQASNAYTVTGGTVKFKTGPASTAKITADYTYYWKVMLADDGIETENIFVDFNKSKTFKMVTVR</sequence>
<reference evidence="2" key="1">
    <citation type="submission" date="2020-04" db="EMBL/GenBank/DDBJ databases">
        <title>Deep metagenomics examines the oral microbiome during advanced dental caries in children, revealing novel taxa and co-occurrences with host molecules.</title>
        <authorList>
            <person name="Baker J.L."/>
            <person name="Morton J.T."/>
            <person name="Dinis M."/>
            <person name="Alvarez R."/>
            <person name="Tran N.C."/>
            <person name="Knight R."/>
            <person name="Edlund A."/>
        </authorList>
    </citation>
    <scope>NUCLEOTIDE SEQUENCE</scope>
    <source>
        <strain evidence="2">JCVI_32_bin.14</strain>
    </source>
</reference>
<accession>A0A930B940</accession>
<dbReference type="Pfam" id="PF09343">
    <property type="entry name" value="DUF2460"/>
    <property type="match status" value="1"/>
</dbReference>
<dbReference type="EMBL" id="JABZMK010000053">
    <property type="protein sequence ID" value="MBF1129785.1"/>
    <property type="molecule type" value="Genomic_DNA"/>
</dbReference>
<evidence type="ECO:0000313" key="3">
    <source>
        <dbReference type="Proteomes" id="UP000757890"/>
    </source>
</evidence>
<feature type="domain" description="DUF2460" evidence="1">
    <location>
        <begin position="6"/>
        <end position="138"/>
    </location>
</feature>
<organism evidence="2 3">
    <name type="scientific">Dialister invisus</name>
    <dbReference type="NCBI Taxonomy" id="218538"/>
    <lineage>
        <taxon>Bacteria</taxon>
        <taxon>Bacillati</taxon>
        <taxon>Bacillota</taxon>
        <taxon>Negativicutes</taxon>
        <taxon>Veillonellales</taxon>
        <taxon>Veillonellaceae</taxon>
        <taxon>Dialister</taxon>
    </lineage>
</organism>
<dbReference type="InterPro" id="IPR011740">
    <property type="entry name" value="DUF2460"/>
</dbReference>
<dbReference type="AlphaFoldDB" id="A0A930B940"/>